<evidence type="ECO:0000256" key="1">
    <source>
        <dbReference type="SAM" id="Coils"/>
    </source>
</evidence>
<protein>
    <submittedName>
        <fullName evidence="2">Uncharacterized protein</fullName>
    </submittedName>
</protein>
<gene>
    <name evidence="2" type="ORF">ANE_LOCUS7677</name>
</gene>
<sequence>MDLQIVQIKKFREVIPWLLSRAFEAGEDVLIYAASGVEEKATHYNSDTASQGFSRLLTGLLGGTVVLGSKWLTYQLIEDHKKKKVDVMIREKLERVQIEIMETVGSELIEYVEGIREEFQRDIIEAKEKIEKKLEEEMSVMEDKIEKKLEEEMSVMKAKMEKKLKEEMSEM</sequence>
<dbReference type="AlphaFoldDB" id="A0A565B6E9"/>
<keyword evidence="1" id="KW-0175">Coiled coil</keyword>
<evidence type="ECO:0000313" key="3">
    <source>
        <dbReference type="Proteomes" id="UP000489600"/>
    </source>
</evidence>
<proteinExistence type="predicted"/>
<evidence type="ECO:0000313" key="2">
    <source>
        <dbReference type="EMBL" id="VVA97232.1"/>
    </source>
</evidence>
<accession>A0A565B6E9</accession>
<feature type="coiled-coil region" evidence="1">
    <location>
        <begin position="116"/>
        <end position="166"/>
    </location>
</feature>
<dbReference type="EMBL" id="CABITT030000003">
    <property type="protein sequence ID" value="VVA97232.1"/>
    <property type="molecule type" value="Genomic_DNA"/>
</dbReference>
<comment type="caution">
    <text evidence="2">The sequence shown here is derived from an EMBL/GenBank/DDBJ whole genome shotgun (WGS) entry which is preliminary data.</text>
</comment>
<organism evidence="2 3">
    <name type="scientific">Arabis nemorensis</name>
    <dbReference type="NCBI Taxonomy" id="586526"/>
    <lineage>
        <taxon>Eukaryota</taxon>
        <taxon>Viridiplantae</taxon>
        <taxon>Streptophyta</taxon>
        <taxon>Embryophyta</taxon>
        <taxon>Tracheophyta</taxon>
        <taxon>Spermatophyta</taxon>
        <taxon>Magnoliopsida</taxon>
        <taxon>eudicotyledons</taxon>
        <taxon>Gunneridae</taxon>
        <taxon>Pentapetalae</taxon>
        <taxon>rosids</taxon>
        <taxon>malvids</taxon>
        <taxon>Brassicales</taxon>
        <taxon>Brassicaceae</taxon>
        <taxon>Arabideae</taxon>
        <taxon>Arabis</taxon>
    </lineage>
</organism>
<dbReference type="Proteomes" id="UP000489600">
    <property type="component" value="Unassembled WGS sequence"/>
</dbReference>
<name>A0A565B6E9_9BRAS</name>
<reference evidence="2" key="1">
    <citation type="submission" date="2019-07" db="EMBL/GenBank/DDBJ databases">
        <authorList>
            <person name="Dittberner H."/>
        </authorList>
    </citation>
    <scope>NUCLEOTIDE SEQUENCE [LARGE SCALE GENOMIC DNA]</scope>
</reference>
<keyword evidence="3" id="KW-1185">Reference proteome</keyword>